<evidence type="ECO:0000313" key="2">
    <source>
        <dbReference type="EMBL" id="MXQ55924.1"/>
    </source>
</evidence>
<dbReference type="AlphaFoldDB" id="A0A6I4W580"/>
<dbReference type="Pfam" id="PF01872">
    <property type="entry name" value="RibD_C"/>
    <property type="match status" value="1"/>
</dbReference>
<comment type="caution">
    <text evidence="2">The sequence shown here is derived from an EMBL/GenBank/DDBJ whole genome shotgun (WGS) entry which is preliminary data.</text>
</comment>
<organism evidence="2 3">
    <name type="scientific">Shimazuella alba</name>
    <dbReference type="NCBI Taxonomy" id="2690964"/>
    <lineage>
        <taxon>Bacteria</taxon>
        <taxon>Bacillati</taxon>
        <taxon>Bacillota</taxon>
        <taxon>Bacilli</taxon>
        <taxon>Bacillales</taxon>
        <taxon>Thermoactinomycetaceae</taxon>
        <taxon>Shimazuella</taxon>
    </lineage>
</organism>
<dbReference type="GO" id="GO:0008703">
    <property type="term" value="F:5-amino-6-(5-phosphoribosylamino)uracil reductase activity"/>
    <property type="evidence" value="ECO:0007669"/>
    <property type="project" value="InterPro"/>
</dbReference>
<proteinExistence type="predicted"/>
<feature type="domain" description="Bacterial bifunctional deaminase-reductase C-terminal" evidence="1">
    <location>
        <begin position="12"/>
        <end position="49"/>
    </location>
</feature>
<dbReference type="SUPFAM" id="SSF53597">
    <property type="entry name" value="Dihydrofolate reductase-like"/>
    <property type="match status" value="1"/>
</dbReference>
<reference evidence="2 3" key="1">
    <citation type="submission" date="2019-12" db="EMBL/GenBank/DDBJ databases">
        <title>Whole-genome analyses of novel actinobacteria.</title>
        <authorList>
            <person name="Sahin N."/>
            <person name="Saygin H."/>
        </authorList>
    </citation>
    <scope>NUCLEOTIDE SEQUENCE [LARGE SCALE GENOMIC DNA]</scope>
    <source>
        <strain evidence="2 3">KC615</strain>
    </source>
</reference>
<dbReference type="InterPro" id="IPR024072">
    <property type="entry name" value="DHFR-like_dom_sf"/>
</dbReference>
<name>A0A6I4W580_9BACL</name>
<evidence type="ECO:0000259" key="1">
    <source>
        <dbReference type="Pfam" id="PF01872"/>
    </source>
</evidence>
<dbReference type="RefSeq" id="WP_160803288.1">
    <property type="nucleotide sequence ID" value="NZ_WUUL01000022.1"/>
</dbReference>
<accession>A0A6I4W580</accession>
<dbReference type="EMBL" id="WUUL01000022">
    <property type="protein sequence ID" value="MXQ55924.1"/>
    <property type="molecule type" value="Genomic_DNA"/>
</dbReference>
<dbReference type="GO" id="GO:0009231">
    <property type="term" value="P:riboflavin biosynthetic process"/>
    <property type="evidence" value="ECO:0007669"/>
    <property type="project" value="InterPro"/>
</dbReference>
<sequence length="54" mass="5862">MWALAALKSPTKQQSGKDIYVSGGASLEKSLLELGLIDKLNLFVHPGILKPQKK</sequence>
<keyword evidence="3" id="KW-1185">Reference proteome</keyword>
<dbReference type="Gene3D" id="3.40.430.10">
    <property type="entry name" value="Dihydrofolate Reductase, subunit A"/>
    <property type="match status" value="1"/>
</dbReference>
<dbReference type="InterPro" id="IPR002734">
    <property type="entry name" value="RibDG_C"/>
</dbReference>
<protein>
    <recommendedName>
        <fullName evidence="1">Bacterial bifunctional deaminase-reductase C-terminal domain-containing protein</fullName>
    </recommendedName>
</protein>
<dbReference type="Proteomes" id="UP000430692">
    <property type="component" value="Unassembled WGS sequence"/>
</dbReference>
<evidence type="ECO:0000313" key="3">
    <source>
        <dbReference type="Proteomes" id="UP000430692"/>
    </source>
</evidence>
<gene>
    <name evidence="2" type="ORF">GSM42_19775</name>
</gene>